<comment type="caution">
    <text evidence="3">The sequence shown here is derived from an EMBL/GenBank/DDBJ whole genome shotgun (WGS) entry which is preliminary data.</text>
</comment>
<protein>
    <submittedName>
        <fullName evidence="3">Essential protein Yae1</fullName>
    </submittedName>
</protein>
<gene>
    <name evidence="3" type="ORF">Fot_27298</name>
</gene>
<dbReference type="Proteomes" id="UP001604277">
    <property type="component" value="Unassembled WGS sequence"/>
</dbReference>
<organism evidence="3 4">
    <name type="scientific">Forsythia ovata</name>
    <dbReference type="NCBI Taxonomy" id="205694"/>
    <lineage>
        <taxon>Eukaryota</taxon>
        <taxon>Viridiplantae</taxon>
        <taxon>Streptophyta</taxon>
        <taxon>Embryophyta</taxon>
        <taxon>Tracheophyta</taxon>
        <taxon>Spermatophyta</taxon>
        <taxon>Magnoliopsida</taxon>
        <taxon>eudicotyledons</taxon>
        <taxon>Gunneridae</taxon>
        <taxon>Pentapetalae</taxon>
        <taxon>asterids</taxon>
        <taxon>lamiids</taxon>
        <taxon>Lamiales</taxon>
        <taxon>Oleaceae</taxon>
        <taxon>Forsythieae</taxon>
        <taxon>Forsythia</taxon>
    </lineage>
</organism>
<keyword evidence="4" id="KW-1185">Reference proteome</keyword>
<dbReference type="Pfam" id="PF09811">
    <property type="entry name" value="Yae1_N"/>
    <property type="match status" value="1"/>
</dbReference>
<dbReference type="PANTHER" id="PTHR28532">
    <property type="entry name" value="GEO13458P1"/>
    <property type="match status" value="1"/>
</dbReference>
<dbReference type="PANTHER" id="PTHR28532:SF1">
    <property type="entry name" value="ORAL CANCER OVEREXPRESSED 1"/>
    <property type="match status" value="1"/>
</dbReference>
<comment type="similarity">
    <text evidence="1">Belongs to the LTO1 family.</text>
</comment>
<evidence type="ECO:0000259" key="2">
    <source>
        <dbReference type="Pfam" id="PF09811"/>
    </source>
</evidence>
<reference evidence="4" key="1">
    <citation type="submission" date="2024-07" db="EMBL/GenBank/DDBJ databases">
        <title>Two chromosome-level genome assemblies of Korean endemic species Abeliophyllum distichum and Forsythia ovata (Oleaceae).</title>
        <authorList>
            <person name="Jang H."/>
        </authorList>
    </citation>
    <scope>NUCLEOTIDE SEQUENCE [LARGE SCALE GENOMIC DNA]</scope>
</reference>
<dbReference type="EMBL" id="JBFOLJ010000007">
    <property type="protein sequence ID" value="KAL2523375.1"/>
    <property type="molecule type" value="Genomic_DNA"/>
</dbReference>
<accession>A0ABD1UEF0</accession>
<dbReference type="InterPro" id="IPR052436">
    <property type="entry name" value="LTO1_adapter"/>
</dbReference>
<evidence type="ECO:0000313" key="3">
    <source>
        <dbReference type="EMBL" id="KAL2523375.1"/>
    </source>
</evidence>
<dbReference type="AlphaFoldDB" id="A0ABD1UEF0"/>
<sequence length="215" mass="24268">MTHELIEMQIISQLKQVMPVHELEGVMGSDRSSHVKFSIRNPARPGNGLDCEAQYTGGSAVLHLQPRRKARLHGQMDFGEDIFEPLLNIEATTYEEAYKEGYADGFVSGKEEGRLVGLKIGFEMGQELGFYSGCIDIWTSTTRVDPNYFSSRVQKTIKRMDDLLKKYPISDPENESVSEIIESLRLKFRAICASLNVKLDYNGYPMASGTEKIEF</sequence>
<evidence type="ECO:0000313" key="4">
    <source>
        <dbReference type="Proteomes" id="UP001604277"/>
    </source>
</evidence>
<evidence type="ECO:0000256" key="1">
    <source>
        <dbReference type="ARBA" id="ARBA00038090"/>
    </source>
</evidence>
<name>A0ABD1UEF0_9LAMI</name>
<dbReference type="InterPro" id="IPR019191">
    <property type="entry name" value="Essential_protein_Yae1_N"/>
</dbReference>
<feature type="domain" description="Essential protein Yae1 N-terminal" evidence="2">
    <location>
        <begin position="98"/>
        <end position="135"/>
    </location>
</feature>
<proteinExistence type="inferred from homology"/>